<evidence type="ECO:0000256" key="1">
    <source>
        <dbReference type="ARBA" id="ARBA00022737"/>
    </source>
</evidence>
<gene>
    <name evidence="4" type="ORF">BO83DRAFT_349828</name>
</gene>
<dbReference type="EMBL" id="MSFU01000046">
    <property type="protein sequence ID" value="PWY62289.1"/>
    <property type="molecule type" value="Genomic_DNA"/>
</dbReference>
<feature type="repeat" description="ANK" evidence="3">
    <location>
        <begin position="7"/>
        <end position="39"/>
    </location>
</feature>
<dbReference type="PROSITE" id="PS50297">
    <property type="entry name" value="ANK_REP_REGION"/>
    <property type="match status" value="2"/>
</dbReference>
<dbReference type="PANTHER" id="PTHR24171">
    <property type="entry name" value="ANKYRIN REPEAT DOMAIN-CONTAINING PROTEIN 39-RELATED"/>
    <property type="match status" value="1"/>
</dbReference>
<accession>A0A317ULM4</accession>
<dbReference type="Pfam" id="PF12796">
    <property type="entry name" value="Ank_2"/>
    <property type="match status" value="1"/>
</dbReference>
<keyword evidence="2 3" id="KW-0040">ANK repeat</keyword>
<dbReference type="SUPFAM" id="SSF48403">
    <property type="entry name" value="Ankyrin repeat"/>
    <property type="match status" value="1"/>
</dbReference>
<dbReference type="Proteomes" id="UP000246171">
    <property type="component" value="Unassembled WGS sequence"/>
</dbReference>
<dbReference type="GeneID" id="37050841"/>
<dbReference type="VEuPathDB" id="FungiDB:BO83DRAFT_349828"/>
<dbReference type="InterPro" id="IPR036770">
    <property type="entry name" value="Ankyrin_rpt-contain_sf"/>
</dbReference>
<dbReference type="OrthoDB" id="366390at2759"/>
<evidence type="ECO:0000256" key="3">
    <source>
        <dbReference type="PROSITE-ProRule" id="PRU00023"/>
    </source>
</evidence>
<organism evidence="4 5">
    <name type="scientific">Aspergillus eucalypticola (strain CBS 122712 / IBT 29274)</name>
    <dbReference type="NCBI Taxonomy" id="1448314"/>
    <lineage>
        <taxon>Eukaryota</taxon>
        <taxon>Fungi</taxon>
        <taxon>Dikarya</taxon>
        <taxon>Ascomycota</taxon>
        <taxon>Pezizomycotina</taxon>
        <taxon>Eurotiomycetes</taxon>
        <taxon>Eurotiomycetidae</taxon>
        <taxon>Eurotiales</taxon>
        <taxon>Aspergillaceae</taxon>
        <taxon>Aspergillus</taxon>
        <taxon>Aspergillus subgen. Circumdati</taxon>
    </lineage>
</organism>
<dbReference type="AlphaFoldDB" id="A0A317ULM4"/>
<feature type="repeat" description="ANK" evidence="3">
    <location>
        <begin position="40"/>
        <end position="72"/>
    </location>
</feature>
<keyword evidence="5" id="KW-1185">Reference proteome</keyword>
<dbReference type="SMART" id="SM00248">
    <property type="entry name" value="ANK"/>
    <property type="match status" value="2"/>
</dbReference>
<reference evidence="4" key="1">
    <citation type="submission" date="2016-12" db="EMBL/GenBank/DDBJ databases">
        <title>The genomes of Aspergillus section Nigri reveals drivers in fungal speciation.</title>
        <authorList>
            <consortium name="DOE Joint Genome Institute"/>
            <person name="Vesth T.C."/>
            <person name="Nybo J."/>
            <person name="Theobald S."/>
            <person name="Brandl J."/>
            <person name="Frisvad J.C."/>
            <person name="Nielsen K.F."/>
            <person name="Lyhne E.K."/>
            <person name="Kogle M.E."/>
            <person name="Kuo A."/>
            <person name="Riley R."/>
            <person name="Clum A."/>
            <person name="Nolan M."/>
            <person name="Lipzen A."/>
            <person name="Salamov A."/>
            <person name="Henrissat B."/>
            <person name="Wiebenga A."/>
            <person name="De vries R.P."/>
            <person name="Grigoriev I.V."/>
            <person name="Mortensen U.H."/>
            <person name="Andersen M.R."/>
            <person name="Baker S.E."/>
        </authorList>
    </citation>
    <scope>NUCLEOTIDE SEQUENCE</scope>
    <source>
        <strain evidence="4">CBS 122712</strain>
    </source>
</reference>
<dbReference type="RefSeq" id="XP_025382208.1">
    <property type="nucleotide sequence ID" value="XM_025528879.1"/>
</dbReference>
<proteinExistence type="predicted"/>
<name>A0A317ULM4_ASPEC</name>
<evidence type="ECO:0000313" key="4">
    <source>
        <dbReference type="EMBL" id="PWY62289.1"/>
    </source>
</evidence>
<dbReference type="Gene3D" id="1.25.40.20">
    <property type="entry name" value="Ankyrin repeat-containing domain"/>
    <property type="match status" value="2"/>
</dbReference>
<dbReference type="InterPro" id="IPR002110">
    <property type="entry name" value="Ankyrin_rpt"/>
</dbReference>
<keyword evidence="1" id="KW-0677">Repeat</keyword>
<evidence type="ECO:0000256" key="2">
    <source>
        <dbReference type="ARBA" id="ARBA00023043"/>
    </source>
</evidence>
<evidence type="ECO:0000313" key="5">
    <source>
        <dbReference type="Proteomes" id="UP000246171"/>
    </source>
</evidence>
<sequence>MNARLLNGSLPIHSAASRGTPENLGVLLDAGADINATDDKGRTALHWAADSGNWETIEALLNRGALANVKSQDEGVNTPVDMACLARDEAISDCRTFSEDWDDEKIEGLLQRLKEASE</sequence>
<comment type="caution">
    <text evidence="4">The sequence shown here is derived from an EMBL/GenBank/DDBJ whole genome shotgun (WGS) entry which is preliminary data.</text>
</comment>
<protein>
    <submittedName>
        <fullName evidence="4">Ankyrin</fullName>
    </submittedName>
</protein>
<dbReference type="PROSITE" id="PS50088">
    <property type="entry name" value="ANK_REPEAT"/>
    <property type="match status" value="2"/>
</dbReference>